<feature type="signal peptide" evidence="2">
    <location>
        <begin position="1"/>
        <end position="23"/>
    </location>
</feature>
<proteinExistence type="predicted"/>
<feature type="chain" id="PRO_5011481365" evidence="2">
    <location>
        <begin position="24"/>
        <end position="236"/>
    </location>
</feature>
<dbReference type="AlphaFoldDB" id="A0A1I2J2L3"/>
<gene>
    <name evidence="3" type="ORF">SAMN04488120_105105</name>
</gene>
<organism evidence="3 4">
    <name type="scientific">Fontimonas thermophila</name>
    <dbReference type="NCBI Taxonomy" id="1076937"/>
    <lineage>
        <taxon>Bacteria</taxon>
        <taxon>Pseudomonadati</taxon>
        <taxon>Pseudomonadota</taxon>
        <taxon>Gammaproteobacteria</taxon>
        <taxon>Nevskiales</taxon>
        <taxon>Nevskiaceae</taxon>
        <taxon>Fontimonas</taxon>
    </lineage>
</organism>
<evidence type="ECO:0000313" key="3">
    <source>
        <dbReference type="EMBL" id="SFF48103.1"/>
    </source>
</evidence>
<sequence length="236" mass="23802">MRTIVTALTTAAACAGLSVLAQAATPDSGTPEARAYLNFQFGGNERASESFFYGLRLDHDRRLSDQTLPPLMSVEFDHAGFSSARINGMPFTQTLRLNQDGSGERQFTTVDWGLLIVGAAGLGFVIAEVANSEDESPDPPPSGTTTGDTTGGTTGAPLGGLLGGTTTGGTTGAPLGGLLGGTTTGGTTGAPLGGLVGGLLGGGFRAEYGEEGLAAVERQRILDGGTGYMGDLIAEQ</sequence>
<evidence type="ECO:0000313" key="4">
    <source>
        <dbReference type="Proteomes" id="UP000199771"/>
    </source>
</evidence>
<keyword evidence="4" id="KW-1185">Reference proteome</keyword>
<feature type="region of interest" description="Disordered" evidence="1">
    <location>
        <begin position="131"/>
        <end position="182"/>
    </location>
</feature>
<keyword evidence="2" id="KW-0732">Signal</keyword>
<dbReference type="OrthoDB" id="7068993at2"/>
<dbReference type="EMBL" id="FOOC01000005">
    <property type="protein sequence ID" value="SFF48103.1"/>
    <property type="molecule type" value="Genomic_DNA"/>
</dbReference>
<name>A0A1I2J2L3_9GAMM</name>
<evidence type="ECO:0000256" key="1">
    <source>
        <dbReference type="SAM" id="MobiDB-lite"/>
    </source>
</evidence>
<dbReference type="STRING" id="1076937.SAMN04488120_105105"/>
<dbReference type="RefSeq" id="WP_091533196.1">
    <property type="nucleotide sequence ID" value="NZ_FOOC01000005.1"/>
</dbReference>
<feature type="compositionally biased region" description="Gly residues" evidence="1">
    <location>
        <begin position="149"/>
        <end position="182"/>
    </location>
</feature>
<accession>A0A1I2J2L3</accession>
<protein>
    <submittedName>
        <fullName evidence="3">Uncharacterized protein</fullName>
    </submittedName>
</protein>
<evidence type="ECO:0000256" key="2">
    <source>
        <dbReference type="SAM" id="SignalP"/>
    </source>
</evidence>
<reference evidence="3 4" key="1">
    <citation type="submission" date="2016-10" db="EMBL/GenBank/DDBJ databases">
        <authorList>
            <person name="de Groot N.N."/>
        </authorList>
    </citation>
    <scope>NUCLEOTIDE SEQUENCE [LARGE SCALE GENOMIC DNA]</scope>
    <source>
        <strain evidence="3 4">DSM 23609</strain>
    </source>
</reference>
<dbReference type="Proteomes" id="UP000199771">
    <property type="component" value="Unassembled WGS sequence"/>
</dbReference>